<evidence type="ECO:0000256" key="3">
    <source>
        <dbReference type="ARBA" id="ARBA00023136"/>
    </source>
</evidence>
<dbReference type="CDD" id="cd24048">
    <property type="entry name" value="ASKHA_NBD_FtsA"/>
    <property type="match status" value="1"/>
</dbReference>
<reference evidence="8 9" key="1">
    <citation type="submission" date="2022-04" db="EMBL/GenBank/DDBJ databases">
        <authorList>
            <person name="Ye Y.-Q."/>
            <person name="Du Z.-J."/>
        </authorList>
    </citation>
    <scope>NUCLEOTIDE SEQUENCE [LARGE SCALE GENOMIC DNA]</scope>
    <source>
        <strain evidence="8 9">A6E488</strain>
    </source>
</reference>
<protein>
    <recommendedName>
        <fullName evidence="5 6">Cell division protein FtsA</fullName>
    </recommendedName>
</protein>
<comment type="similarity">
    <text evidence="5 6">Belongs to the FtsA/MreB family.</text>
</comment>
<dbReference type="InterPro" id="IPR003494">
    <property type="entry name" value="SHS2_FtsA"/>
</dbReference>
<evidence type="ECO:0000313" key="9">
    <source>
        <dbReference type="Proteomes" id="UP001320898"/>
    </source>
</evidence>
<dbReference type="GO" id="GO:0043093">
    <property type="term" value="P:FtsZ-dependent cytokinesis"/>
    <property type="evidence" value="ECO:0007669"/>
    <property type="project" value="UniProtKB-UniRule"/>
</dbReference>
<keyword evidence="9" id="KW-1185">Reference proteome</keyword>
<comment type="function">
    <text evidence="5 6">Cell division protein that is involved in the assembly of the Z ring. May serve as a membrane anchor for the Z ring.</text>
</comment>
<proteinExistence type="inferred from homology"/>
<evidence type="ECO:0000313" key="8">
    <source>
        <dbReference type="EMBL" id="MCT8972582.1"/>
    </source>
</evidence>
<keyword evidence="3 5" id="KW-0472">Membrane</keyword>
<comment type="caution">
    <text evidence="8">The sequence shown here is derived from an EMBL/GenBank/DDBJ whole genome shotgun (WGS) entry which is preliminary data.</text>
</comment>
<dbReference type="GO" id="GO:0009898">
    <property type="term" value="C:cytoplasmic side of plasma membrane"/>
    <property type="evidence" value="ECO:0007669"/>
    <property type="project" value="UniProtKB-UniRule"/>
</dbReference>
<dbReference type="PANTHER" id="PTHR32432:SF4">
    <property type="entry name" value="CELL DIVISION PROTEIN FTSA"/>
    <property type="match status" value="1"/>
</dbReference>
<dbReference type="EMBL" id="JALIDZ010000005">
    <property type="protein sequence ID" value="MCT8972582.1"/>
    <property type="molecule type" value="Genomic_DNA"/>
</dbReference>
<evidence type="ECO:0000259" key="7">
    <source>
        <dbReference type="SMART" id="SM00842"/>
    </source>
</evidence>
<dbReference type="SMART" id="SM00842">
    <property type="entry name" value="FtsA"/>
    <property type="match status" value="1"/>
</dbReference>
<dbReference type="InterPro" id="IPR043129">
    <property type="entry name" value="ATPase_NBD"/>
</dbReference>
<dbReference type="PIRSF" id="PIRSF003101">
    <property type="entry name" value="FtsA"/>
    <property type="match status" value="1"/>
</dbReference>
<organism evidence="8 9">
    <name type="scientific">Microbaculum marinisediminis</name>
    <dbReference type="NCBI Taxonomy" id="2931392"/>
    <lineage>
        <taxon>Bacteria</taxon>
        <taxon>Pseudomonadati</taxon>
        <taxon>Pseudomonadota</taxon>
        <taxon>Alphaproteobacteria</taxon>
        <taxon>Hyphomicrobiales</taxon>
        <taxon>Tepidamorphaceae</taxon>
        <taxon>Microbaculum</taxon>
    </lineage>
</organism>
<dbReference type="Gene3D" id="3.30.420.40">
    <property type="match status" value="2"/>
</dbReference>
<dbReference type="NCBIfam" id="TIGR01174">
    <property type="entry name" value="ftsA"/>
    <property type="match status" value="1"/>
</dbReference>
<dbReference type="RefSeq" id="WP_261616165.1">
    <property type="nucleotide sequence ID" value="NZ_JALIDZ010000005.1"/>
</dbReference>
<evidence type="ECO:0000256" key="4">
    <source>
        <dbReference type="ARBA" id="ARBA00023306"/>
    </source>
</evidence>
<name>A0AAW5R069_9HYPH</name>
<evidence type="ECO:0000256" key="2">
    <source>
        <dbReference type="ARBA" id="ARBA00022618"/>
    </source>
</evidence>
<dbReference type="HAMAP" id="MF_02033">
    <property type="entry name" value="FtsA"/>
    <property type="match status" value="1"/>
</dbReference>
<keyword evidence="1 5" id="KW-1003">Cell membrane</keyword>
<dbReference type="Pfam" id="PF14450">
    <property type="entry name" value="FtsA"/>
    <property type="match status" value="2"/>
</dbReference>
<dbReference type="SUPFAM" id="SSF53067">
    <property type="entry name" value="Actin-like ATPase domain"/>
    <property type="match status" value="2"/>
</dbReference>
<comment type="subcellular location">
    <subcellularLocation>
        <location evidence="5">Cell membrane</location>
        <topology evidence="5">Peripheral membrane protein</topology>
        <orientation evidence="5">Cytoplasmic side</orientation>
    </subcellularLocation>
    <text evidence="5">Localizes to the Z ring in an FtsZ-dependent manner. Targeted to the membrane through a conserved C-terminal amphipathic helix.</text>
</comment>
<evidence type="ECO:0000256" key="6">
    <source>
        <dbReference type="PIRNR" id="PIRNR003101"/>
    </source>
</evidence>
<dbReference type="AlphaFoldDB" id="A0AAW5R069"/>
<keyword evidence="2 5" id="KW-0132">Cell division</keyword>
<dbReference type="InterPro" id="IPR020823">
    <property type="entry name" value="Cell_div_FtsA"/>
</dbReference>
<dbReference type="PANTHER" id="PTHR32432">
    <property type="entry name" value="CELL DIVISION PROTEIN FTSA-RELATED"/>
    <property type="match status" value="1"/>
</dbReference>
<accession>A0AAW5R069</accession>
<dbReference type="GO" id="GO:0032153">
    <property type="term" value="C:cell division site"/>
    <property type="evidence" value="ECO:0007669"/>
    <property type="project" value="UniProtKB-UniRule"/>
</dbReference>
<sequence length="441" mass="46529">MSGRSNHWLPRARPLPPGRGQTIAILDIGSSKICCLIARLRPQRPESELACRTHSIEVVGVGHQRATGVKRGAITDMEQAERAVRLAVDAAERMAGVTVESVLVNVSSGRLESDHYAARVTVSGDAVSDNDIHRVLEAGRTHTIQPDRVVLHSLPIAFSLDQAGGISDPRGMVGRELGIDMHLVTAQAAPVRNLVLCVERSHLHVEAVVASPYAAGLAALTADELELGSACIDMGGGTTTFGVFAYGRFVCADAIAIGGHHVTMDLARGLSTSIEAAERIKTLYGSAIGSGLDHRDMISVPLVGEGDYPGANQVPRSVVTEIIRPRVEEILELVRDRLRATPFSALAGQRAVLTGGASQLPGVTDLAERITGLQVRMGRPLGASGLPDSGRGPAFATTVGLLVYPQLAGIERHDRSGGRLGAAAAGDGYFARVGNWIRESF</sequence>
<dbReference type="InterPro" id="IPR050696">
    <property type="entry name" value="FtsA/MreB"/>
</dbReference>
<comment type="subunit">
    <text evidence="5">Self-interacts. Interacts with FtsZ.</text>
</comment>
<feature type="domain" description="SHS2" evidence="7">
    <location>
        <begin position="23"/>
        <end position="219"/>
    </location>
</feature>
<dbReference type="Pfam" id="PF02491">
    <property type="entry name" value="SHS2_FTSA"/>
    <property type="match status" value="1"/>
</dbReference>
<evidence type="ECO:0000256" key="1">
    <source>
        <dbReference type="ARBA" id="ARBA00022475"/>
    </source>
</evidence>
<dbReference type="Proteomes" id="UP001320898">
    <property type="component" value="Unassembled WGS sequence"/>
</dbReference>
<gene>
    <name evidence="5 8" type="primary">ftsA</name>
    <name evidence="8" type="ORF">MUB46_12005</name>
</gene>
<keyword evidence="4 5" id="KW-0131">Cell cycle</keyword>
<evidence type="ECO:0000256" key="5">
    <source>
        <dbReference type="HAMAP-Rule" id="MF_02033"/>
    </source>
</evidence>